<organism evidence="2 3">
    <name type="scientific">Paralabilibaculum antarcticum</name>
    <dbReference type="NCBI Taxonomy" id="2912572"/>
    <lineage>
        <taxon>Bacteria</taxon>
        <taxon>Pseudomonadati</taxon>
        <taxon>Bacteroidota</taxon>
        <taxon>Bacteroidia</taxon>
        <taxon>Marinilabiliales</taxon>
        <taxon>Marinifilaceae</taxon>
        <taxon>Paralabilibaculum</taxon>
    </lineage>
</organism>
<sequence>MKHLLFLLLAFSINTSLFAQVSDNIILITDDSGNLKFEAKNQQKQIESNQITNWLNALPNDVIGEIVYFNPKVGDVKYKASVPIFLSKKESVYQTKMHFTILVHDNSTIELCNIYYKSIPEYGKQGIPSVTSYPTDWFSKSKLYKKSGKTRWLNQTLKDNTIKMASKLLQSSERFSH</sequence>
<evidence type="ECO:0000313" key="3">
    <source>
        <dbReference type="Proteomes" id="UP001528920"/>
    </source>
</evidence>
<dbReference type="EMBL" id="JAKJSC010000002">
    <property type="protein sequence ID" value="MDE5418961.1"/>
    <property type="molecule type" value="Genomic_DNA"/>
</dbReference>
<accession>A0ABT5VU66</accession>
<proteinExistence type="predicted"/>
<keyword evidence="1" id="KW-0732">Signal</keyword>
<gene>
    <name evidence="2" type="ORF">L3049_13225</name>
</gene>
<protein>
    <recommendedName>
        <fullName evidence="4">DUF4468 domain-containing protein</fullName>
    </recommendedName>
</protein>
<comment type="caution">
    <text evidence="2">The sequence shown here is derived from an EMBL/GenBank/DDBJ whole genome shotgun (WGS) entry which is preliminary data.</text>
</comment>
<keyword evidence="3" id="KW-1185">Reference proteome</keyword>
<evidence type="ECO:0000313" key="2">
    <source>
        <dbReference type="EMBL" id="MDE5418961.1"/>
    </source>
</evidence>
<feature type="signal peptide" evidence="1">
    <location>
        <begin position="1"/>
        <end position="19"/>
    </location>
</feature>
<name>A0ABT5VU66_9BACT</name>
<reference evidence="2 3" key="1">
    <citation type="submission" date="2022-01" db="EMBL/GenBank/DDBJ databases">
        <title>Labilibaculum sp. nov, a marine bacterium isolated from Antarctica.</title>
        <authorList>
            <person name="Dai W."/>
        </authorList>
    </citation>
    <scope>NUCLEOTIDE SEQUENCE [LARGE SCALE GENOMIC DNA]</scope>
    <source>
        <strain evidence="2 3">DW002</strain>
    </source>
</reference>
<dbReference type="Proteomes" id="UP001528920">
    <property type="component" value="Unassembled WGS sequence"/>
</dbReference>
<evidence type="ECO:0008006" key="4">
    <source>
        <dbReference type="Google" id="ProtNLM"/>
    </source>
</evidence>
<dbReference type="RefSeq" id="WP_275110291.1">
    <property type="nucleotide sequence ID" value="NZ_JAKJSC010000002.1"/>
</dbReference>
<feature type="chain" id="PRO_5047177073" description="DUF4468 domain-containing protein" evidence="1">
    <location>
        <begin position="20"/>
        <end position="177"/>
    </location>
</feature>
<evidence type="ECO:0000256" key="1">
    <source>
        <dbReference type="SAM" id="SignalP"/>
    </source>
</evidence>